<dbReference type="EMBL" id="FNAI01000013">
    <property type="protein sequence ID" value="SDF14999.1"/>
    <property type="molecule type" value="Genomic_DNA"/>
</dbReference>
<dbReference type="SUPFAM" id="SSF82171">
    <property type="entry name" value="DPP6 N-terminal domain-like"/>
    <property type="match status" value="1"/>
</dbReference>
<dbReference type="PANTHER" id="PTHR42776">
    <property type="entry name" value="SERINE PEPTIDASE S9 FAMILY MEMBER"/>
    <property type="match status" value="1"/>
</dbReference>
<dbReference type="InterPro" id="IPR029058">
    <property type="entry name" value="AB_hydrolase_fold"/>
</dbReference>
<name>A0A1G7IRR6_9SPHI</name>
<protein>
    <submittedName>
        <fullName evidence="4">Prolyl oligopeptidase family protein</fullName>
    </submittedName>
</protein>
<keyword evidence="5" id="KW-1185">Reference proteome</keyword>
<dbReference type="Pfam" id="PF00326">
    <property type="entry name" value="Peptidase_S9"/>
    <property type="match status" value="1"/>
</dbReference>
<proteinExistence type="predicted"/>
<dbReference type="Proteomes" id="UP000199072">
    <property type="component" value="Unassembled WGS sequence"/>
</dbReference>
<dbReference type="GO" id="GO:0006508">
    <property type="term" value="P:proteolysis"/>
    <property type="evidence" value="ECO:0007669"/>
    <property type="project" value="InterPro"/>
</dbReference>
<feature type="signal peptide" evidence="2">
    <location>
        <begin position="1"/>
        <end position="18"/>
    </location>
</feature>
<keyword evidence="1" id="KW-0378">Hydrolase</keyword>
<dbReference type="OrthoDB" id="9812921at2"/>
<sequence>MKSLFTFFLCLNSIICFAQKPVLDTATWNNWPTVGQPALTDDGSYVIYMIDNQPKGSETLMLKATNGRWEKQIPHAKNYKIIRGNTIVYQKSDSLVIIALDKKTEKVIKNISSYTLYKTRKDALLACLRPENRLLLVSTSTGKQTEFNGVLSYLMAGENSLLLKRKTGLYKSSFSDTTVSVIYAGEFENLISDKQGMQFAFTCELNGSKSIYYYSKATGTVEIADNHTTGIDTALSIAGIDRFSEDGKRIIISLKETQKTPKGDNQRVRIWSYKDVRPPYDLQKNEPLKSSISSLSIGERKVIQLQHENETVRFLNDSILLINYNKGNISERNWNEDAHSYYSLFNLTTNKKTEVAFIVTTISPTGKYALGYDSTAQNLVTINLITGESTNLTKNLPIPLVDNDYDLPGNLSRGLSLGAWLPKNKILVYDRYDIWKLDLTGLEKPECLTNFQGRKSNVSFRLISADLKTARLNNGFYLTSFDWNTKDNGFYSLINKRLKRLSSGSYFYNFPGSVDLPQFTPLKAIDKSIFLVRRESATSSQNYFITKDFVKFSEVSNVYPEKQYNWITAELVKFKSADGKQSDGVLYKPEDFDSLKRYPVIIHYYEKLSHRKNVYYQPEGSGDNINIPWFVSQGFLVFTPDIHYTVGKPGASALNYISGAYKELSSKNYVDSKRVGIMGHSFGGFETDYIVSHSNLFAAAVSSAGASDFIGNYGYKNYQFLFDMGTYRMGKTLWEDKEGFIDNSSVLNAEKVVTPILLLNNRGDIIVPFNQGAEFFTALRRYKKKVWLIEYSGENHSVSKPENVKDRTLNIENFFTFFLKGEKQIFDWK</sequence>
<dbReference type="RefSeq" id="WP_091153289.1">
    <property type="nucleotide sequence ID" value="NZ_FNAI01000013.1"/>
</dbReference>
<gene>
    <name evidence="4" type="ORF">SAMN05216464_113125</name>
</gene>
<dbReference type="InterPro" id="IPR001375">
    <property type="entry name" value="Peptidase_S9_cat"/>
</dbReference>
<accession>A0A1G7IRR6</accession>
<feature type="chain" id="PRO_5011620531" evidence="2">
    <location>
        <begin position="19"/>
        <end position="829"/>
    </location>
</feature>
<dbReference type="PANTHER" id="PTHR42776:SF27">
    <property type="entry name" value="DIPEPTIDYL PEPTIDASE FAMILY MEMBER 6"/>
    <property type="match status" value="1"/>
</dbReference>
<feature type="domain" description="Peptidase S9 prolyl oligopeptidase catalytic" evidence="3">
    <location>
        <begin position="660"/>
        <end position="817"/>
    </location>
</feature>
<dbReference type="SUPFAM" id="SSF53474">
    <property type="entry name" value="alpha/beta-Hydrolases"/>
    <property type="match status" value="1"/>
</dbReference>
<dbReference type="AlphaFoldDB" id="A0A1G7IRR6"/>
<evidence type="ECO:0000313" key="5">
    <source>
        <dbReference type="Proteomes" id="UP000199072"/>
    </source>
</evidence>
<organism evidence="4 5">
    <name type="scientific">Mucilaginibacter pineti</name>
    <dbReference type="NCBI Taxonomy" id="1391627"/>
    <lineage>
        <taxon>Bacteria</taxon>
        <taxon>Pseudomonadati</taxon>
        <taxon>Bacteroidota</taxon>
        <taxon>Sphingobacteriia</taxon>
        <taxon>Sphingobacteriales</taxon>
        <taxon>Sphingobacteriaceae</taxon>
        <taxon>Mucilaginibacter</taxon>
    </lineage>
</organism>
<evidence type="ECO:0000256" key="2">
    <source>
        <dbReference type="SAM" id="SignalP"/>
    </source>
</evidence>
<evidence type="ECO:0000259" key="3">
    <source>
        <dbReference type="Pfam" id="PF00326"/>
    </source>
</evidence>
<evidence type="ECO:0000256" key="1">
    <source>
        <dbReference type="ARBA" id="ARBA00022801"/>
    </source>
</evidence>
<keyword evidence="2" id="KW-0732">Signal</keyword>
<evidence type="ECO:0000313" key="4">
    <source>
        <dbReference type="EMBL" id="SDF14999.1"/>
    </source>
</evidence>
<dbReference type="GO" id="GO:0004252">
    <property type="term" value="F:serine-type endopeptidase activity"/>
    <property type="evidence" value="ECO:0007669"/>
    <property type="project" value="TreeGrafter"/>
</dbReference>
<dbReference type="STRING" id="1391627.SAMN05216464_113125"/>
<dbReference type="Gene3D" id="3.40.50.1820">
    <property type="entry name" value="alpha/beta hydrolase"/>
    <property type="match status" value="1"/>
</dbReference>
<reference evidence="4 5" key="1">
    <citation type="submission" date="2016-10" db="EMBL/GenBank/DDBJ databases">
        <authorList>
            <person name="de Groot N.N."/>
        </authorList>
    </citation>
    <scope>NUCLEOTIDE SEQUENCE [LARGE SCALE GENOMIC DNA]</scope>
    <source>
        <strain evidence="4 5">47C3B</strain>
    </source>
</reference>